<dbReference type="Gene3D" id="2.60.120.260">
    <property type="entry name" value="Galactose-binding domain-like"/>
    <property type="match status" value="1"/>
</dbReference>
<dbReference type="RefSeq" id="WP_331791040.1">
    <property type="nucleotide sequence ID" value="NZ_BAAAUO010000005.1"/>
</dbReference>
<dbReference type="InterPro" id="IPR008979">
    <property type="entry name" value="Galactose-bd-like_sf"/>
</dbReference>
<dbReference type="InterPro" id="IPR051923">
    <property type="entry name" value="Glycosyl_Hydrolase_39"/>
</dbReference>
<dbReference type="Pfam" id="PF06452">
    <property type="entry name" value="CBM9_1"/>
    <property type="match status" value="1"/>
</dbReference>
<dbReference type="SUPFAM" id="SSF49344">
    <property type="entry name" value="CBD9-like"/>
    <property type="match status" value="1"/>
</dbReference>
<keyword evidence="2" id="KW-0378">Hydrolase</keyword>
<dbReference type="PANTHER" id="PTHR12631:SF10">
    <property type="entry name" value="BETA-XYLOSIDASE-LIKE PROTEIN-RELATED"/>
    <property type="match status" value="1"/>
</dbReference>
<keyword evidence="7" id="KW-1185">Reference proteome</keyword>
<dbReference type="Gene3D" id="3.20.20.80">
    <property type="entry name" value="Glycosidases"/>
    <property type="match status" value="1"/>
</dbReference>
<evidence type="ECO:0000256" key="3">
    <source>
        <dbReference type="ARBA" id="ARBA00023295"/>
    </source>
</evidence>
<evidence type="ECO:0000259" key="4">
    <source>
        <dbReference type="Pfam" id="PF01229"/>
    </source>
</evidence>
<feature type="domain" description="Glycosyl hydrolases family 39 N-terminal catalytic" evidence="4">
    <location>
        <begin position="404"/>
        <end position="605"/>
    </location>
</feature>
<dbReference type="InterPro" id="IPR010502">
    <property type="entry name" value="Carb-bd_dom_fam9"/>
</dbReference>
<evidence type="ECO:0000313" key="6">
    <source>
        <dbReference type="EMBL" id="MEF2254518.1"/>
    </source>
</evidence>
<gene>
    <name evidence="6" type="ORF">V2V91_05120</name>
</gene>
<dbReference type="EMBL" id="JAZHOV010000002">
    <property type="protein sequence ID" value="MEF2254518.1"/>
    <property type="molecule type" value="Genomic_DNA"/>
</dbReference>
<feature type="domain" description="Carbohydrate-binding" evidence="5">
    <location>
        <begin position="894"/>
        <end position="1036"/>
    </location>
</feature>
<evidence type="ECO:0000313" key="7">
    <source>
        <dbReference type="Proteomes" id="UP001351900"/>
    </source>
</evidence>
<dbReference type="Pfam" id="PF01229">
    <property type="entry name" value="Glyco_hydro_39"/>
    <property type="match status" value="1"/>
</dbReference>
<evidence type="ECO:0000256" key="2">
    <source>
        <dbReference type="ARBA" id="ARBA00022801"/>
    </source>
</evidence>
<keyword evidence="3" id="KW-0326">Glycosidase</keyword>
<organism evidence="6 7">
    <name type="scientific">Microbacterium schleiferi</name>
    <dbReference type="NCBI Taxonomy" id="69362"/>
    <lineage>
        <taxon>Bacteria</taxon>
        <taxon>Bacillati</taxon>
        <taxon>Actinomycetota</taxon>
        <taxon>Actinomycetes</taxon>
        <taxon>Micrococcales</taxon>
        <taxon>Microbacteriaceae</taxon>
        <taxon>Microbacterium</taxon>
    </lineage>
</organism>
<dbReference type="InterPro" id="IPR049166">
    <property type="entry name" value="GH39_cat"/>
</dbReference>
<dbReference type="Gene3D" id="2.60.40.1190">
    <property type="match status" value="1"/>
</dbReference>
<reference evidence="6 7" key="1">
    <citation type="submission" date="2024-01" db="EMBL/GenBank/DDBJ databases">
        <title>the genome sequence of strain Microbacterium schleiferi NBRC 15075.</title>
        <authorList>
            <person name="Ding Y."/>
            <person name="Zhang G."/>
        </authorList>
    </citation>
    <scope>NUCLEOTIDE SEQUENCE [LARGE SCALE GENOMIC DNA]</scope>
    <source>
        <strain evidence="6 7">NBRC 15075</strain>
    </source>
</reference>
<dbReference type="PANTHER" id="PTHR12631">
    <property type="entry name" value="ALPHA-L-IDURONIDASE"/>
    <property type="match status" value="1"/>
</dbReference>
<dbReference type="SUPFAM" id="SSF49785">
    <property type="entry name" value="Galactose-binding domain-like"/>
    <property type="match status" value="1"/>
</dbReference>
<sequence>MDQSLHRRPAALLGVLSALTLVLGLIVFAPSRAEATIAESDTFTGWTVSSPGNPTPSFRLTADTATKQDGAASLRVQYETASSQTKYVDLRQNVRAVGGTTYNLSAWVKTEGLTQSSDAYFVLSGDHSVRQELPAGTNDWTKLEWTYTQPAGSMTFLQRFLVRGPGTVWVDDMRMTAPNSTTNMLINGSFEQYGPPPDSLRFSDTALVYQTGDAQVGLVSYSDQITWDVRASSGQRIDSGVEAVASDDTAQIDLSGFAAGYYTLTASVSEPQALTRTVSLAIVDSAPTDHDASNPSDNHVGMAVHINRYSVGQVDALMDPLGAGSLREGPTWDTIETSPGVYVWPQLFDDQINASKQRGERPVVILAYFSRFYDNGKTPSSPAGIAAFANYARAAAEHFGPDVDYEVYNEFNHTFNNGACGLTADCYLPLLEAASDAIHDVAPSARVVGPVLAGDKLDWMERLFELGGLDFLDVVSYHTYDFPNAPEGRTEDRVDEVRALIDEYAPAGKDIPIWISEHGWTTTTGNTTEQQQAAYIVRSAVLLQDAGVERTWYYELIDSGVNPAETEHNFGLARLPKDGGTALTPKPSYAALTTYNNLTGDLDLMSLERLDGAIVATYGSGSTVVRIAWATGDRVTLRATVGSSGKVVKADGRSWRLRPGGPVEVTVGGDPVYLTGNIGALAVSTDPAVEIDTPDQLAVGAAPNVDVDVDRGSLSVTGAVQVVGPVGSGATFDADAGVLPLAAFRELGRHPVAYTVRSNNTVVAYVDDATTVVENPTIVLKPTLATNGNVSASVVMASVPGAAATSVTGLHHTIGETTGTLPDTPVASGQTVVLPIDSEGLEQWRPYPFTIEATVDGKARNTTGTTALASVAGDPDDATRVEWREVGTYTPFAGGTPTAEDLGGEFDLSWTAEGLRIRADVIDQDHTVATSADRLWAGDSIQFAVARGLPGTDPASRVEIGAYLGTTGPAVYRYTSPIGVVDEIDVAVTRAGTTTAYDVTVPWEQIGVDPDSELLSFSILVNDNDAGTREGYFGWGGGIGSGKDSTQFLPILLAPAAPQPATAATISIGGTPLADFDPETTEYSVEAFAGGPLPVVSATGADGATVEVTQASTAPGTATVVASAQGRESTTYQIAVTRTVGNDAAVDATVAGVCVGGKATWIVTAHNTAPYPEDIRATSTFDDKRSARVPAGQTVELSLTAASATVPAGTVTIAAYVPYAAPDRAASYVSHQLPAPSVTCPAP</sequence>
<dbReference type="InterPro" id="IPR017853">
    <property type="entry name" value="GH"/>
</dbReference>
<comment type="similarity">
    <text evidence="1">Belongs to the glycosyl hydrolase 39 family.</text>
</comment>
<protein>
    <submittedName>
        <fullName evidence="6">Sugar-binding protein</fullName>
    </submittedName>
</protein>
<comment type="caution">
    <text evidence="6">The sequence shown here is derived from an EMBL/GenBank/DDBJ whole genome shotgun (WGS) entry which is preliminary data.</text>
</comment>
<evidence type="ECO:0000259" key="5">
    <source>
        <dbReference type="Pfam" id="PF06452"/>
    </source>
</evidence>
<evidence type="ECO:0000256" key="1">
    <source>
        <dbReference type="ARBA" id="ARBA00008875"/>
    </source>
</evidence>
<proteinExistence type="inferred from homology"/>
<dbReference type="Proteomes" id="UP001351900">
    <property type="component" value="Unassembled WGS sequence"/>
</dbReference>
<dbReference type="SUPFAM" id="SSF51445">
    <property type="entry name" value="(Trans)glycosidases"/>
    <property type="match status" value="1"/>
</dbReference>
<name>A0ABU7V5H9_9MICO</name>
<accession>A0ABU7V5H9</accession>